<sequence length="60" mass="6742">MALTLTDKDSIKLIHARLAQLRPSLRAYVIVRVARKWETILPAQTEPINGDLLLVDGMIC</sequence>
<accession>A0A1R3G5K9</accession>
<dbReference type="Proteomes" id="UP000188268">
    <property type="component" value="Unassembled WGS sequence"/>
</dbReference>
<dbReference type="Gramene" id="OMO53364">
    <property type="protein sequence ID" value="OMO53364"/>
    <property type="gene ID" value="CCACVL1_28690"/>
</dbReference>
<dbReference type="OrthoDB" id="10293798at2759"/>
<comment type="caution">
    <text evidence="1">The sequence shown here is derived from an EMBL/GenBank/DDBJ whole genome shotgun (WGS) entry which is preliminary data.</text>
</comment>
<dbReference type="AlphaFoldDB" id="A0A1R3G5K9"/>
<gene>
    <name evidence="1" type="ORF">CCACVL1_28690</name>
</gene>
<name>A0A1R3G5K9_COCAP</name>
<keyword evidence="2" id="KW-1185">Reference proteome</keyword>
<dbReference type="EMBL" id="AWWV01015196">
    <property type="protein sequence ID" value="OMO53364.1"/>
    <property type="molecule type" value="Genomic_DNA"/>
</dbReference>
<evidence type="ECO:0000313" key="2">
    <source>
        <dbReference type="Proteomes" id="UP000188268"/>
    </source>
</evidence>
<proteinExistence type="predicted"/>
<reference evidence="1 2" key="1">
    <citation type="submission" date="2013-09" db="EMBL/GenBank/DDBJ databases">
        <title>Corchorus capsularis genome sequencing.</title>
        <authorList>
            <person name="Alam M."/>
            <person name="Haque M.S."/>
            <person name="Islam M.S."/>
            <person name="Emdad E.M."/>
            <person name="Islam M.M."/>
            <person name="Ahmed B."/>
            <person name="Halim A."/>
            <person name="Hossen Q.M.M."/>
            <person name="Hossain M.Z."/>
            <person name="Ahmed R."/>
            <person name="Khan M.M."/>
            <person name="Islam R."/>
            <person name="Rashid M.M."/>
            <person name="Khan S.A."/>
            <person name="Rahman M.S."/>
            <person name="Alam M."/>
        </authorList>
    </citation>
    <scope>NUCLEOTIDE SEQUENCE [LARGE SCALE GENOMIC DNA]</scope>
    <source>
        <strain evidence="2">cv. CVL-1</strain>
        <tissue evidence="1">Whole seedling</tissue>
    </source>
</reference>
<evidence type="ECO:0000313" key="1">
    <source>
        <dbReference type="EMBL" id="OMO53364.1"/>
    </source>
</evidence>
<protein>
    <submittedName>
        <fullName evidence="1">Uncharacterized protein</fullName>
    </submittedName>
</protein>
<organism evidence="1 2">
    <name type="scientific">Corchorus capsularis</name>
    <name type="common">Jute</name>
    <dbReference type="NCBI Taxonomy" id="210143"/>
    <lineage>
        <taxon>Eukaryota</taxon>
        <taxon>Viridiplantae</taxon>
        <taxon>Streptophyta</taxon>
        <taxon>Embryophyta</taxon>
        <taxon>Tracheophyta</taxon>
        <taxon>Spermatophyta</taxon>
        <taxon>Magnoliopsida</taxon>
        <taxon>eudicotyledons</taxon>
        <taxon>Gunneridae</taxon>
        <taxon>Pentapetalae</taxon>
        <taxon>rosids</taxon>
        <taxon>malvids</taxon>
        <taxon>Malvales</taxon>
        <taxon>Malvaceae</taxon>
        <taxon>Grewioideae</taxon>
        <taxon>Apeibeae</taxon>
        <taxon>Corchorus</taxon>
    </lineage>
</organism>